<feature type="region of interest" description="Disordered" evidence="2">
    <location>
        <begin position="407"/>
        <end position="426"/>
    </location>
</feature>
<feature type="compositionally biased region" description="Polar residues" evidence="2">
    <location>
        <begin position="908"/>
        <end position="921"/>
    </location>
</feature>
<dbReference type="SUPFAM" id="SSF57701">
    <property type="entry name" value="Zn2/Cys6 DNA-binding domain"/>
    <property type="match status" value="1"/>
</dbReference>
<organism evidence="4 5">
    <name type="scientific">Karstenula rhodostoma CBS 690.94</name>
    <dbReference type="NCBI Taxonomy" id="1392251"/>
    <lineage>
        <taxon>Eukaryota</taxon>
        <taxon>Fungi</taxon>
        <taxon>Dikarya</taxon>
        <taxon>Ascomycota</taxon>
        <taxon>Pezizomycotina</taxon>
        <taxon>Dothideomycetes</taxon>
        <taxon>Pleosporomycetidae</taxon>
        <taxon>Pleosporales</taxon>
        <taxon>Massarineae</taxon>
        <taxon>Didymosphaeriaceae</taxon>
        <taxon>Karstenula</taxon>
    </lineage>
</organism>
<evidence type="ECO:0000313" key="4">
    <source>
        <dbReference type="EMBL" id="KAF2441083.1"/>
    </source>
</evidence>
<evidence type="ECO:0000259" key="3">
    <source>
        <dbReference type="PROSITE" id="PS50048"/>
    </source>
</evidence>
<name>A0A9P4U9C9_9PLEO</name>
<feature type="compositionally biased region" description="Acidic residues" evidence="2">
    <location>
        <begin position="409"/>
        <end position="426"/>
    </location>
</feature>
<dbReference type="InterPro" id="IPR003959">
    <property type="entry name" value="ATPase_AAA_core"/>
</dbReference>
<dbReference type="InterPro" id="IPR001138">
    <property type="entry name" value="Zn2Cys6_DnaBD"/>
</dbReference>
<dbReference type="GO" id="GO:0008270">
    <property type="term" value="F:zinc ion binding"/>
    <property type="evidence" value="ECO:0007669"/>
    <property type="project" value="InterPro"/>
</dbReference>
<dbReference type="InterPro" id="IPR027417">
    <property type="entry name" value="P-loop_NTPase"/>
</dbReference>
<dbReference type="GO" id="GO:0005524">
    <property type="term" value="F:ATP binding"/>
    <property type="evidence" value="ECO:0007669"/>
    <property type="project" value="InterPro"/>
</dbReference>
<dbReference type="GO" id="GO:0016887">
    <property type="term" value="F:ATP hydrolysis activity"/>
    <property type="evidence" value="ECO:0007669"/>
    <property type="project" value="InterPro"/>
</dbReference>
<feature type="region of interest" description="Disordered" evidence="2">
    <location>
        <begin position="880"/>
        <end position="921"/>
    </location>
</feature>
<keyword evidence="1" id="KW-0539">Nucleus</keyword>
<dbReference type="Proteomes" id="UP000799764">
    <property type="component" value="Unassembled WGS sequence"/>
</dbReference>
<accession>A0A9P4U9C9</accession>
<dbReference type="GO" id="GO:0000981">
    <property type="term" value="F:DNA-binding transcription factor activity, RNA polymerase II-specific"/>
    <property type="evidence" value="ECO:0007669"/>
    <property type="project" value="InterPro"/>
</dbReference>
<feature type="region of interest" description="Disordered" evidence="2">
    <location>
        <begin position="447"/>
        <end position="468"/>
    </location>
</feature>
<dbReference type="Pfam" id="PF00004">
    <property type="entry name" value="AAA"/>
    <property type="match status" value="1"/>
</dbReference>
<dbReference type="InterPro" id="IPR036864">
    <property type="entry name" value="Zn2-C6_fun-type_DNA-bd_sf"/>
</dbReference>
<dbReference type="EMBL" id="MU001506">
    <property type="protein sequence ID" value="KAF2441083.1"/>
    <property type="molecule type" value="Genomic_DNA"/>
</dbReference>
<evidence type="ECO:0000256" key="2">
    <source>
        <dbReference type="SAM" id="MobiDB-lite"/>
    </source>
</evidence>
<gene>
    <name evidence="4" type="ORF">P171DRAFT_524057</name>
</gene>
<dbReference type="SUPFAM" id="SSF52540">
    <property type="entry name" value="P-loop containing nucleoside triphosphate hydrolases"/>
    <property type="match status" value="1"/>
</dbReference>
<proteinExistence type="predicted"/>
<evidence type="ECO:0000313" key="5">
    <source>
        <dbReference type="Proteomes" id="UP000799764"/>
    </source>
</evidence>
<dbReference type="OrthoDB" id="3921198at2759"/>
<keyword evidence="5" id="KW-1185">Reference proteome</keyword>
<dbReference type="PANTHER" id="PTHR35392">
    <property type="entry name" value="ZN(II)2CYS6 TRANSCRIPTION FACTOR (EUROFUNG)-RELATED-RELATED"/>
    <property type="match status" value="1"/>
</dbReference>
<sequence length="1377" mass="152063">MASTDDFTFIDNDGSHNPPQIFPDYQQLLNAKGFDPDVQIVTALREKHPELTVTSVPATNVNLLQFAAAGYAEAELDEDTEPVIRWTGFVAPAHRGGSGRLADAVFYGRYNYTWNNEHFIVYSVVIGLSSMQYVLKEPQGSETTTSHSSVVDRLLATIGAWLIKEEPAIYIYDSGWMRSTKLWDEVKKAKWEDVILDPKTKKALTEVANRFFDNEEIYREYGVPWKRGLIFHGPVGNGKTISLKALMHTVQERKKPVVTLYVKSAPFSWNIRQVFQMARSMSPCMLVLEDIDTIVTKSTRSYFFNEVDGLENNDGILMIATTNHLDELDPGLSKRPSRFDRKYLFPLPNKGERSQYAQYWRHKLKSKKSIDFPSKLCDAIAEITDDFSFAYLKEAFVATLLELARTHDGDDEDEESAGNEASDEDDPLDKYEFWRAFKAQVKILRKEMGNDEGGGDGDDGSDPQPRMADEGISAAEYERMTPMFKKMRLPGSSHKAAGTEPGRQIASSARSPIDSFVPLAQNKSAVIPTPSAQRDKPATCNWSGGFLGPPQGIHAASAAGILGTQYGRHSSGSIAPPIATSNMAFNARRMSTLTQKLSSEEGWQDLISWDGELYDPLFQGDLGIATKSAGTPYGDASFSSNAHDPASVTSEQFYEPSTTASVFDGPSSFDYAVSRPPSVNGGHSWLSGSPSYTTSATSPLAAQVGVHQDSVEACESTLSPALGYSTLPFFDTHSYGSSSSYQTAPTSGLFNPHVAGTPHSFSSLDVYASQALDNVGTWVEPSVEPIIEVQQEDGTGAMPIPIPQTEPQRFSNTFSSHPWTDHLSYQQSQHSQPRAITIPQPQIRVSSSPSDYRARAAMERHPSLRQQSQYWSRWVPPVLSTSPEQQCSPRPALLTRSLSNPRRSRNNKLASPSPTTDNFGWVSYQPNTQHRLVPSGAEGSRRRQRGRVGALTAQQRSHAALMRLVGSCSNCKKRKEKCDPGTPCKSCIDHFKGDLVNHPCRDRLVSGLASVFLAERHGWHPTARPIEACFGDYHVAPGSYSIPITFGFGSVLHVPVSLIQFDNRNGPLLHEHTVYSWPPNDSPPETRTHAVLPAILTPEAMQNLEELLDTHLSLLVAHHFHSFPPFCSPLRVLRHIYTYYRALPPTSPSSHLLHQSLKLLILVHVGGDITLPPPTTSPALAQLVANMPALPEGVLPTPCFIRAQLGSMMPALALKLMREVLLSLEQLLLNRAPHEWPLAVATLTTLLMTVESIQYHAAKLPYHHSHDTPAPSDSAQAHDFRGDEEAVRQLREFYGRCFAGCHARLGPEWRGDVERADEKKMEAPPEDKFIENVREAVRGATPGYLAAKAGAEREGGDMGFFFDRLVAGLLVLRAGGM</sequence>
<reference evidence="4" key="1">
    <citation type="journal article" date="2020" name="Stud. Mycol.">
        <title>101 Dothideomycetes genomes: a test case for predicting lifestyles and emergence of pathogens.</title>
        <authorList>
            <person name="Haridas S."/>
            <person name="Albert R."/>
            <person name="Binder M."/>
            <person name="Bloem J."/>
            <person name="Labutti K."/>
            <person name="Salamov A."/>
            <person name="Andreopoulos B."/>
            <person name="Baker S."/>
            <person name="Barry K."/>
            <person name="Bills G."/>
            <person name="Bluhm B."/>
            <person name="Cannon C."/>
            <person name="Castanera R."/>
            <person name="Culley D."/>
            <person name="Daum C."/>
            <person name="Ezra D."/>
            <person name="Gonzalez J."/>
            <person name="Henrissat B."/>
            <person name="Kuo A."/>
            <person name="Liang C."/>
            <person name="Lipzen A."/>
            <person name="Lutzoni F."/>
            <person name="Magnuson J."/>
            <person name="Mondo S."/>
            <person name="Nolan M."/>
            <person name="Ohm R."/>
            <person name="Pangilinan J."/>
            <person name="Park H.-J."/>
            <person name="Ramirez L."/>
            <person name="Alfaro M."/>
            <person name="Sun H."/>
            <person name="Tritt A."/>
            <person name="Yoshinaga Y."/>
            <person name="Zwiers L.-H."/>
            <person name="Turgeon B."/>
            <person name="Goodwin S."/>
            <person name="Spatafora J."/>
            <person name="Crous P."/>
            <person name="Grigoriev I."/>
        </authorList>
    </citation>
    <scope>NUCLEOTIDE SEQUENCE</scope>
    <source>
        <strain evidence="4">CBS 690.94</strain>
    </source>
</reference>
<evidence type="ECO:0000256" key="1">
    <source>
        <dbReference type="ARBA" id="ARBA00023242"/>
    </source>
</evidence>
<feature type="domain" description="Zn(2)-C6 fungal-type" evidence="3">
    <location>
        <begin position="967"/>
        <end position="1002"/>
    </location>
</feature>
<comment type="caution">
    <text evidence="4">The sequence shown here is derived from an EMBL/GenBank/DDBJ whole genome shotgun (WGS) entry which is preliminary data.</text>
</comment>
<protein>
    <recommendedName>
        <fullName evidence="3">Zn(2)-C6 fungal-type domain-containing protein</fullName>
    </recommendedName>
</protein>
<dbReference type="CDD" id="cd19481">
    <property type="entry name" value="RecA-like_protease"/>
    <property type="match status" value="1"/>
</dbReference>
<dbReference type="InterPro" id="IPR052973">
    <property type="entry name" value="Fungal_sec-metab_reg_TF"/>
</dbReference>
<dbReference type="Gene3D" id="3.40.50.300">
    <property type="entry name" value="P-loop containing nucleotide triphosphate hydrolases"/>
    <property type="match status" value="1"/>
</dbReference>
<dbReference type="PROSITE" id="PS50048">
    <property type="entry name" value="ZN2_CY6_FUNGAL_2"/>
    <property type="match status" value="1"/>
</dbReference>
<dbReference type="CDD" id="cd00067">
    <property type="entry name" value="GAL4"/>
    <property type="match status" value="1"/>
</dbReference>